<dbReference type="AlphaFoldDB" id="A0A382M6P5"/>
<organism evidence="1">
    <name type="scientific">marine metagenome</name>
    <dbReference type="NCBI Taxonomy" id="408172"/>
    <lineage>
        <taxon>unclassified sequences</taxon>
        <taxon>metagenomes</taxon>
        <taxon>ecological metagenomes</taxon>
    </lineage>
</organism>
<evidence type="ECO:0000313" key="1">
    <source>
        <dbReference type="EMBL" id="SVC43357.1"/>
    </source>
</evidence>
<protein>
    <submittedName>
        <fullName evidence="1">Uncharacterized protein</fullName>
    </submittedName>
</protein>
<sequence>MKVRVHGRTKHYRTVSFDVRTNEVVLVEQRRLPHAFELPCTGT</sequence>
<dbReference type="EMBL" id="UINC01090966">
    <property type="protein sequence ID" value="SVC43357.1"/>
    <property type="molecule type" value="Genomic_DNA"/>
</dbReference>
<gene>
    <name evidence="1" type="ORF">METZ01_LOCUS296211</name>
</gene>
<proteinExistence type="predicted"/>
<name>A0A382M6P5_9ZZZZ</name>
<reference evidence="1" key="1">
    <citation type="submission" date="2018-05" db="EMBL/GenBank/DDBJ databases">
        <authorList>
            <person name="Lanie J.A."/>
            <person name="Ng W.-L."/>
            <person name="Kazmierczak K.M."/>
            <person name="Andrzejewski T.M."/>
            <person name="Davidsen T.M."/>
            <person name="Wayne K.J."/>
            <person name="Tettelin H."/>
            <person name="Glass J.I."/>
            <person name="Rusch D."/>
            <person name="Podicherti R."/>
            <person name="Tsui H.-C.T."/>
            <person name="Winkler M.E."/>
        </authorList>
    </citation>
    <scope>NUCLEOTIDE SEQUENCE</scope>
</reference>
<accession>A0A382M6P5</accession>